<feature type="region of interest" description="Disordered" evidence="1">
    <location>
        <begin position="1"/>
        <end position="35"/>
    </location>
</feature>
<name>A0A918F7W0_9DEIO</name>
<dbReference type="EMBL" id="BMQL01000011">
    <property type="protein sequence ID" value="GGR09605.1"/>
    <property type="molecule type" value="Genomic_DNA"/>
</dbReference>
<dbReference type="AlphaFoldDB" id="A0A918F7W0"/>
<reference evidence="2" key="2">
    <citation type="submission" date="2020-09" db="EMBL/GenBank/DDBJ databases">
        <authorList>
            <person name="Sun Q."/>
            <person name="Ohkuma M."/>
        </authorList>
    </citation>
    <scope>NUCLEOTIDE SEQUENCE</scope>
    <source>
        <strain evidence="2">JCM 31311</strain>
    </source>
</reference>
<organism evidence="2 3">
    <name type="scientific">Deinococcus ruber</name>
    <dbReference type="NCBI Taxonomy" id="1848197"/>
    <lineage>
        <taxon>Bacteria</taxon>
        <taxon>Thermotogati</taxon>
        <taxon>Deinococcota</taxon>
        <taxon>Deinococci</taxon>
        <taxon>Deinococcales</taxon>
        <taxon>Deinococcaceae</taxon>
        <taxon>Deinococcus</taxon>
    </lineage>
</organism>
<proteinExistence type="predicted"/>
<sequence>MAARFKEHTVKMTKEPKEQPTPPRPAPASEATVPAKRPLMATMTTTIAKHHALLKRVSES</sequence>
<dbReference type="Proteomes" id="UP000603865">
    <property type="component" value="Unassembled WGS sequence"/>
</dbReference>
<accession>A0A918F7W0</accession>
<evidence type="ECO:0000313" key="2">
    <source>
        <dbReference type="EMBL" id="GGR09605.1"/>
    </source>
</evidence>
<protein>
    <submittedName>
        <fullName evidence="2">Uncharacterized protein</fullName>
    </submittedName>
</protein>
<feature type="compositionally biased region" description="Basic and acidic residues" evidence="1">
    <location>
        <begin position="1"/>
        <end position="18"/>
    </location>
</feature>
<gene>
    <name evidence="2" type="ORF">GCM10008957_22930</name>
</gene>
<comment type="caution">
    <text evidence="2">The sequence shown here is derived from an EMBL/GenBank/DDBJ whole genome shotgun (WGS) entry which is preliminary data.</text>
</comment>
<evidence type="ECO:0000256" key="1">
    <source>
        <dbReference type="SAM" id="MobiDB-lite"/>
    </source>
</evidence>
<keyword evidence="3" id="KW-1185">Reference proteome</keyword>
<reference evidence="2" key="1">
    <citation type="journal article" date="2014" name="Int. J. Syst. Evol. Microbiol.">
        <title>Complete genome sequence of Corynebacterium casei LMG S-19264T (=DSM 44701T), isolated from a smear-ripened cheese.</title>
        <authorList>
            <consortium name="US DOE Joint Genome Institute (JGI-PGF)"/>
            <person name="Walter F."/>
            <person name="Albersmeier A."/>
            <person name="Kalinowski J."/>
            <person name="Ruckert C."/>
        </authorList>
    </citation>
    <scope>NUCLEOTIDE SEQUENCE</scope>
    <source>
        <strain evidence="2">JCM 31311</strain>
    </source>
</reference>
<evidence type="ECO:0000313" key="3">
    <source>
        <dbReference type="Proteomes" id="UP000603865"/>
    </source>
</evidence>